<accession>A0AAQ4S4I7</accession>
<proteinExistence type="predicted"/>
<name>A0AAQ4S4I7_GASAC</name>
<dbReference type="Proteomes" id="UP000007635">
    <property type="component" value="Chromosome XIX"/>
</dbReference>
<evidence type="ECO:0000313" key="2">
    <source>
        <dbReference type="Proteomes" id="UP000007635"/>
    </source>
</evidence>
<reference evidence="1" key="3">
    <citation type="submission" date="2025-09" db="UniProtKB">
        <authorList>
            <consortium name="Ensembl"/>
        </authorList>
    </citation>
    <scope>IDENTIFICATION</scope>
</reference>
<reference evidence="1" key="2">
    <citation type="submission" date="2025-08" db="UniProtKB">
        <authorList>
            <consortium name="Ensembl"/>
        </authorList>
    </citation>
    <scope>IDENTIFICATION</scope>
</reference>
<reference evidence="1 2" key="1">
    <citation type="journal article" date="2021" name="G3 (Bethesda)">
        <title>Improved contiguity of the threespine stickleback genome using long-read sequencing.</title>
        <authorList>
            <person name="Nath S."/>
            <person name="Shaw D.E."/>
            <person name="White M.A."/>
        </authorList>
    </citation>
    <scope>NUCLEOTIDE SEQUENCE [LARGE SCALE GENOMIC DNA]</scope>
    <source>
        <strain evidence="1 2">Lake Benthic</strain>
    </source>
</reference>
<sequence length="67" mass="7676">MKEENLFHRRFSLCPNATSPPTIDPPTLTRNLSYEGDNDFYSLSPGNRPQARSLATKLQAYSMFYMS</sequence>
<organism evidence="1 2">
    <name type="scientific">Gasterosteus aculeatus aculeatus</name>
    <name type="common">three-spined stickleback</name>
    <dbReference type="NCBI Taxonomy" id="481459"/>
    <lineage>
        <taxon>Eukaryota</taxon>
        <taxon>Metazoa</taxon>
        <taxon>Chordata</taxon>
        <taxon>Craniata</taxon>
        <taxon>Vertebrata</taxon>
        <taxon>Euteleostomi</taxon>
        <taxon>Actinopterygii</taxon>
        <taxon>Neopterygii</taxon>
        <taxon>Teleostei</taxon>
        <taxon>Neoteleostei</taxon>
        <taxon>Acanthomorphata</taxon>
        <taxon>Eupercaria</taxon>
        <taxon>Perciformes</taxon>
        <taxon>Cottioidei</taxon>
        <taxon>Gasterosteales</taxon>
        <taxon>Gasterosteidae</taxon>
        <taxon>Gasterosteus</taxon>
    </lineage>
</organism>
<dbReference type="Ensembl" id="ENSGACT00000047175.1">
    <property type="protein sequence ID" value="ENSGACP00000070048.1"/>
    <property type="gene ID" value="ENSGACG00000035510.1"/>
</dbReference>
<keyword evidence="2" id="KW-1185">Reference proteome</keyword>
<dbReference type="GeneTree" id="ENSGT00950000185387"/>
<protein>
    <submittedName>
        <fullName evidence="1">Uncharacterized protein</fullName>
    </submittedName>
</protein>
<dbReference type="AlphaFoldDB" id="A0AAQ4S4I7"/>
<evidence type="ECO:0000313" key="1">
    <source>
        <dbReference type="Ensembl" id="ENSGACP00000070048.1"/>
    </source>
</evidence>